<keyword evidence="8" id="KW-0479">Metal-binding</keyword>
<dbReference type="PROSITE" id="PS00022">
    <property type="entry name" value="EGF_1"/>
    <property type="match status" value="1"/>
</dbReference>
<dbReference type="Pfam" id="PF08516">
    <property type="entry name" value="ADAM_CR"/>
    <property type="match status" value="1"/>
</dbReference>
<feature type="domain" description="EGF-like" evidence="10">
    <location>
        <begin position="647"/>
        <end position="683"/>
    </location>
</feature>
<feature type="disulfide bond" evidence="6">
    <location>
        <begin position="471"/>
        <end position="491"/>
    </location>
</feature>
<feature type="binding site" evidence="8">
    <location>
        <position position="346"/>
    </location>
    <ligand>
        <name>Zn(2+)</name>
        <dbReference type="ChEBI" id="CHEBI:29105"/>
        <note>catalytic</note>
    </ligand>
</feature>
<dbReference type="SMART" id="SM00050">
    <property type="entry name" value="DISIN"/>
    <property type="match status" value="1"/>
</dbReference>
<dbReference type="PROSITE" id="PS50215">
    <property type="entry name" value="ADAM_MEPRO"/>
    <property type="match status" value="1"/>
</dbReference>
<accession>A0AAV7JN34</accession>
<dbReference type="PROSITE" id="PS01186">
    <property type="entry name" value="EGF_2"/>
    <property type="match status" value="1"/>
</dbReference>
<dbReference type="PROSITE" id="PS50026">
    <property type="entry name" value="EGF_3"/>
    <property type="match status" value="1"/>
</dbReference>
<keyword evidence="7" id="KW-0245">EGF-like domain</keyword>
<dbReference type="Pfam" id="PF23106">
    <property type="entry name" value="EGF_Teneurin"/>
    <property type="match status" value="1"/>
</dbReference>
<comment type="caution">
    <text evidence="7">Lacks conserved residue(s) required for the propagation of feature annotation.</text>
</comment>
<evidence type="ECO:0000256" key="2">
    <source>
        <dbReference type="ARBA" id="ARBA00022692"/>
    </source>
</evidence>
<feature type="chain" id="PRO_5043473755" evidence="9">
    <location>
        <begin position="20"/>
        <end position="711"/>
    </location>
</feature>
<evidence type="ECO:0000256" key="8">
    <source>
        <dbReference type="PROSITE-ProRule" id="PRU00276"/>
    </source>
</evidence>
<dbReference type="AlphaFoldDB" id="A0AAV7JN34"/>
<dbReference type="InterPro" id="IPR001762">
    <property type="entry name" value="Disintegrin_dom"/>
</dbReference>
<dbReference type="SUPFAM" id="SSF57552">
    <property type="entry name" value="Blood coagulation inhibitor (disintegrin)"/>
    <property type="match status" value="1"/>
</dbReference>
<evidence type="ECO:0000256" key="4">
    <source>
        <dbReference type="ARBA" id="ARBA00023136"/>
    </source>
</evidence>
<sequence>MNSLLLFVYFCLTFAITDGRNLEIENEDITFASSRASNFEFVSLQLINSSHPFKYIHFGYPGYPNDEKYVIEFENGTEWNLNLQLNIELIPSYFRFHTNDYDHEIHSTSVEHCYYKGYLDESIDSYAAMSTCNGLRGRIYLDGEFYVLHYTPGKSHFLYNIKYEHASKYKTCGTLHETDIPKDFHAIPNELSPTNTRLRRQGQISRFVELYIVIDSTLNNRIGTSDASRQYAIEIANQMDASYSTIEVRVAIVGVSVWLSDMIAVSGDLGVTLDRWLEYLPTLKTQASVTFDNAQLITGIDQPSSSVVGMAPVGSMCFDSSGGVNRDTSGNNAISIASTVSHEMGHNFGMQHDEERSCYSCASDNGCIMNAVGSGLPVTLFSTCSVNDLSASLEEGVGFCIYNEPERLATDPFCGNGFVEEGEQCDCGSNITCESVDPCCEPGLCVLKAGASCADGDCCVNCQFRDSTYLCRDVANVCDLREYCTGSDSLCPNNEYKRDGIPCIENSQSSYCYQGDCKYLSSQCDYLWGSTSNVADNRCFDQLNIRGNEDGNCGMNAGGVFVPCTAGNVQCGKIHCSNIGFDDFQLSGDISLISFMFSSQSESYTCSSATIDVGNDVPDPGLVFDGTYCGNEQICISQACVDISTLPITMCTLFNGTECAGNGVCTNLGTCRCDAGYFGSACETPTDSSPNQILVSLYLLMLSIFSIVLLS</sequence>
<keyword evidence="14" id="KW-1185">Reference proteome</keyword>
<dbReference type="CDD" id="cd04269">
    <property type="entry name" value="ZnMc_adamalysin_II_like"/>
    <property type="match status" value="1"/>
</dbReference>
<dbReference type="Pfam" id="PF01421">
    <property type="entry name" value="Reprolysin"/>
    <property type="match status" value="1"/>
</dbReference>
<evidence type="ECO:0000313" key="13">
    <source>
        <dbReference type="EMBL" id="KAI6650211.1"/>
    </source>
</evidence>
<evidence type="ECO:0000259" key="11">
    <source>
        <dbReference type="PROSITE" id="PS50214"/>
    </source>
</evidence>
<evidence type="ECO:0000256" key="6">
    <source>
        <dbReference type="PROSITE-ProRule" id="PRU00068"/>
    </source>
</evidence>
<dbReference type="InterPro" id="IPR001590">
    <property type="entry name" value="Peptidase_M12B"/>
</dbReference>
<dbReference type="PROSITE" id="PS00427">
    <property type="entry name" value="DISINTEGRIN_1"/>
    <property type="match status" value="1"/>
</dbReference>
<gene>
    <name evidence="13" type="ORF">LOD99_6128</name>
</gene>
<evidence type="ECO:0000256" key="3">
    <source>
        <dbReference type="ARBA" id="ARBA00022989"/>
    </source>
</evidence>
<dbReference type="GO" id="GO:0016020">
    <property type="term" value="C:membrane"/>
    <property type="evidence" value="ECO:0007669"/>
    <property type="project" value="UniProtKB-SubCell"/>
</dbReference>
<dbReference type="SMART" id="SM00608">
    <property type="entry name" value="ACR"/>
    <property type="match status" value="1"/>
</dbReference>
<dbReference type="PANTHER" id="PTHR11905:SF159">
    <property type="entry name" value="ADAM METALLOPROTEASE"/>
    <property type="match status" value="1"/>
</dbReference>
<feature type="active site" evidence="8">
    <location>
        <position position="343"/>
    </location>
</feature>
<feature type="binding site" evidence="8">
    <location>
        <position position="352"/>
    </location>
    <ligand>
        <name>Zn(2+)</name>
        <dbReference type="ChEBI" id="CHEBI:29105"/>
        <note>catalytic</note>
    </ligand>
</feature>
<name>A0AAV7JN34_9METZ</name>
<dbReference type="FunFam" id="3.40.390.10:FF:000002">
    <property type="entry name" value="Disintegrin and metalloproteinase domain-containing protein 22"/>
    <property type="match status" value="1"/>
</dbReference>
<dbReference type="GO" id="GO:0006508">
    <property type="term" value="P:proteolysis"/>
    <property type="evidence" value="ECO:0007669"/>
    <property type="project" value="InterPro"/>
</dbReference>
<dbReference type="GO" id="GO:0046872">
    <property type="term" value="F:metal ion binding"/>
    <property type="evidence" value="ECO:0007669"/>
    <property type="project" value="UniProtKB-KW"/>
</dbReference>
<feature type="binding site" evidence="8">
    <location>
        <position position="342"/>
    </location>
    <ligand>
        <name>Zn(2+)</name>
        <dbReference type="ChEBI" id="CHEBI:29105"/>
        <note>catalytic</note>
    </ligand>
</feature>
<evidence type="ECO:0000256" key="9">
    <source>
        <dbReference type="SAM" id="SignalP"/>
    </source>
</evidence>
<comment type="subcellular location">
    <subcellularLocation>
        <location evidence="1">Membrane</location>
        <topology evidence="1">Single-pass membrane protein</topology>
    </subcellularLocation>
</comment>
<dbReference type="InterPro" id="IPR018358">
    <property type="entry name" value="Disintegrin_CS"/>
</dbReference>
<dbReference type="FunFam" id="4.10.70.10:FF:000001">
    <property type="entry name" value="Disintegrin and metalloproteinase domain-containing protein 22"/>
    <property type="match status" value="1"/>
</dbReference>
<dbReference type="Gene3D" id="3.40.390.10">
    <property type="entry name" value="Collagenase (Catalytic Domain)"/>
    <property type="match status" value="1"/>
</dbReference>
<feature type="signal peptide" evidence="9">
    <location>
        <begin position="1"/>
        <end position="19"/>
    </location>
</feature>
<keyword evidence="5 7" id="KW-1015">Disulfide bond</keyword>
<evidence type="ECO:0000256" key="7">
    <source>
        <dbReference type="PROSITE-ProRule" id="PRU00076"/>
    </source>
</evidence>
<keyword evidence="3" id="KW-1133">Transmembrane helix</keyword>
<dbReference type="Pfam" id="PF00200">
    <property type="entry name" value="Disintegrin"/>
    <property type="match status" value="1"/>
</dbReference>
<keyword evidence="9" id="KW-0732">Signal</keyword>
<keyword evidence="8" id="KW-0862">Zinc</keyword>
<dbReference type="InterPro" id="IPR000742">
    <property type="entry name" value="EGF"/>
</dbReference>
<dbReference type="SUPFAM" id="SSF55486">
    <property type="entry name" value="Metalloproteases ('zincins'), catalytic domain"/>
    <property type="match status" value="1"/>
</dbReference>
<comment type="caution">
    <text evidence="13">The sequence shown here is derived from an EMBL/GenBank/DDBJ whole genome shotgun (WGS) entry which is preliminary data.</text>
</comment>
<dbReference type="InterPro" id="IPR036436">
    <property type="entry name" value="Disintegrin_dom_sf"/>
</dbReference>
<evidence type="ECO:0000259" key="12">
    <source>
        <dbReference type="PROSITE" id="PS50215"/>
    </source>
</evidence>
<keyword evidence="2" id="KW-0812">Transmembrane</keyword>
<dbReference type="InterPro" id="IPR034027">
    <property type="entry name" value="Reprolysin_adamalysin"/>
</dbReference>
<dbReference type="GO" id="GO:0004222">
    <property type="term" value="F:metalloendopeptidase activity"/>
    <property type="evidence" value="ECO:0007669"/>
    <property type="project" value="InterPro"/>
</dbReference>
<evidence type="ECO:0000256" key="1">
    <source>
        <dbReference type="ARBA" id="ARBA00004167"/>
    </source>
</evidence>
<dbReference type="InterPro" id="IPR024079">
    <property type="entry name" value="MetalloPept_cat_dom_sf"/>
</dbReference>
<dbReference type="InterPro" id="IPR006586">
    <property type="entry name" value="ADAM_Cys-rich"/>
</dbReference>
<dbReference type="PRINTS" id="PR00289">
    <property type="entry name" value="DISINTEGRIN"/>
</dbReference>
<organism evidence="13 14">
    <name type="scientific">Oopsacas minuta</name>
    <dbReference type="NCBI Taxonomy" id="111878"/>
    <lineage>
        <taxon>Eukaryota</taxon>
        <taxon>Metazoa</taxon>
        <taxon>Porifera</taxon>
        <taxon>Hexactinellida</taxon>
        <taxon>Hexasterophora</taxon>
        <taxon>Lyssacinosida</taxon>
        <taxon>Leucopsacidae</taxon>
        <taxon>Oopsacas</taxon>
    </lineage>
</organism>
<proteinExistence type="predicted"/>
<dbReference type="Proteomes" id="UP001165289">
    <property type="component" value="Unassembled WGS sequence"/>
</dbReference>
<dbReference type="Gene3D" id="2.10.25.10">
    <property type="entry name" value="Laminin"/>
    <property type="match status" value="1"/>
</dbReference>
<keyword evidence="4" id="KW-0472">Membrane</keyword>
<protein>
    <submittedName>
        <fullName evidence="13">Uncharacterized protein</fullName>
    </submittedName>
</protein>
<feature type="domain" description="Peptidase M12B" evidence="12">
    <location>
        <begin position="206"/>
        <end position="405"/>
    </location>
</feature>
<evidence type="ECO:0000313" key="14">
    <source>
        <dbReference type="Proteomes" id="UP001165289"/>
    </source>
</evidence>
<evidence type="ECO:0000256" key="5">
    <source>
        <dbReference type="ARBA" id="ARBA00023157"/>
    </source>
</evidence>
<dbReference type="PROSITE" id="PS50214">
    <property type="entry name" value="DISINTEGRIN_2"/>
    <property type="match status" value="1"/>
</dbReference>
<evidence type="ECO:0000259" key="10">
    <source>
        <dbReference type="PROSITE" id="PS50026"/>
    </source>
</evidence>
<feature type="domain" description="Disintegrin" evidence="11">
    <location>
        <begin position="411"/>
        <end position="499"/>
    </location>
</feature>
<dbReference type="Gene3D" id="4.10.70.10">
    <property type="entry name" value="Disintegrin domain"/>
    <property type="match status" value="1"/>
</dbReference>
<dbReference type="EMBL" id="JAKMXF010000313">
    <property type="protein sequence ID" value="KAI6650211.1"/>
    <property type="molecule type" value="Genomic_DNA"/>
</dbReference>
<dbReference type="PANTHER" id="PTHR11905">
    <property type="entry name" value="ADAM A DISINTEGRIN AND METALLOPROTEASE DOMAIN"/>
    <property type="match status" value="1"/>
</dbReference>
<feature type="disulfide bond" evidence="7">
    <location>
        <begin position="673"/>
        <end position="682"/>
    </location>
</feature>
<reference evidence="13 14" key="1">
    <citation type="journal article" date="2023" name="BMC Biol.">
        <title>The compact genome of the sponge Oopsacas minuta (Hexactinellida) is lacking key metazoan core genes.</title>
        <authorList>
            <person name="Santini S."/>
            <person name="Schenkelaars Q."/>
            <person name="Jourda C."/>
            <person name="Duchesne M."/>
            <person name="Belahbib H."/>
            <person name="Rocher C."/>
            <person name="Selva M."/>
            <person name="Riesgo A."/>
            <person name="Vervoort M."/>
            <person name="Leys S.P."/>
            <person name="Kodjabachian L."/>
            <person name="Le Bivic A."/>
            <person name="Borchiellini C."/>
            <person name="Claverie J.M."/>
            <person name="Renard E."/>
        </authorList>
    </citation>
    <scope>NUCLEOTIDE SEQUENCE [LARGE SCALE GENOMIC DNA]</scope>
    <source>
        <strain evidence="13">SPO-2</strain>
    </source>
</reference>